<evidence type="ECO:0000313" key="2">
    <source>
        <dbReference type="EMBL" id="KAL0164091.1"/>
    </source>
</evidence>
<sequence length="673" mass="72049">TNSPKEDSAEMGIFLFPSPTTGLSTRQLMVQHVNARYFRQQGADVRDFACDFLIEMNSLDYSEADIKEVFNICLDQLLSLWEMEKLGNLRFWDFVYHVFHRDEPKTPPQAKSHLTDCSPFPPAVSGSPSLLMTRKRRRRRKNGPASSATCTEEEAAVPPVTAEKAAAPLIPTAPEMADDATAPQEAAEEAAVPQVVAVEAAGPPVTAEEAAVHPVAVDVEVVAKEAAAPLVAADDAALPPEAADNGAVPCSRRWKKNGPTSLFSAAPPEVARDAALPPEVARAPCSHKRRRKRAPVVSTIPVALKDLAIPEPSSAVVPKPPSTVVPDLSSVVVPELSSVVVSEPLNVVVPELSCAVVQDDLTLGVPSPVDQDVATPVVPELPVTNSEVAVVSPAMAQRAVFAFYVVAVLRAKVMHTSMLDAFEPEPVYHPEPTACLEASPELPVLPDTAKEAATEQSAFPDMTKEAIEATLSCYAFALLCVWATHASLLASLTPALRSLESAMAKEAKAEPPAISVRDATPESAPVPENYLPCAHCFSQATFGAVIYVGFRFLILIPVLLESDRPVLLKLPVLLAPLKSFVWSVPPALPWSPAGVPVWPKPAWSVPPATPWPSAGVPVRPEPPWSVPPAPPWSAAWVLVWPEPHWLVPPALPWPPAGTTELPEHPWLNPPAPP</sequence>
<proteinExistence type="predicted"/>
<evidence type="ECO:0000313" key="3">
    <source>
        <dbReference type="Proteomes" id="UP001529510"/>
    </source>
</evidence>
<feature type="region of interest" description="Disordered" evidence="1">
    <location>
        <begin position="105"/>
        <end position="159"/>
    </location>
</feature>
<protein>
    <submittedName>
        <fullName evidence="2">Uncharacterized protein</fullName>
    </submittedName>
</protein>
<feature type="compositionally biased region" description="Low complexity" evidence="1">
    <location>
        <begin position="145"/>
        <end position="159"/>
    </location>
</feature>
<reference evidence="2 3" key="1">
    <citation type="submission" date="2024-05" db="EMBL/GenBank/DDBJ databases">
        <title>Genome sequencing and assembly of Indian major carp, Cirrhinus mrigala (Hamilton, 1822).</title>
        <authorList>
            <person name="Mohindra V."/>
            <person name="Chowdhury L.M."/>
            <person name="Lal K."/>
            <person name="Jena J.K."/>
        </authorList>
    </citation>
    <scope>NUCLEOTIDE SEQUENCE [LARGE SCALE GENOMIC DNA]</scope>
    <source>
        <strain evidence="2">CM1030</strain>
        <tissue evidence="2">Blood</tissue>
    </source>
</reference>
<dbReference type="AlphaFoldDB" id="A0ABD0NT16"/>
<keyword evidence="3" id="KW-1185">Reference proteome</keyword>
<feature type="non-terminal residue" evidence="2">
    <location>
        <position position="673"/>
    </location>
</feature>
<gene>
    <name evidence="2" type="ORF">M9458_039844</name>
</gene>
<evidence type="ECO:0000256" key="1">
    <source>
        <dbReference type="SAM" id="MobiDB-lite"/>
    </source>
</evidence>
<organism evidence="2 3">
    <name type="scientific">Cirrhinus mrigala</name>
    <name type="common">Mrigala</name>
    <dbReference type="NCBI Taxonomy" id="683832"/>
    <lineage>
        <taxon>Eukaryota</taxon>
        <taxon>Metazoa</taxon>
        <taxon>Chordata</taxon>
        <taxon>Craniata</taxon>
        <taxon>Vertebrata</taxon>
        <taxon>Euteleostomi</taxon>
        <taxon>Actinopterygii</taxon>
        <taxon>Neopterygii</taxon>
        <taxon>Teleostei</taxon>
        <taxon>Ostariophysi</taxon>
        <taxon>Cypriniformes</taxon>
        <taxon>Cyprinidae</taxon>
        <taxon>Labeoninae</taxon>
        <taxon>Labeonini</taxon>
        <taxon>Cirrhinus</taxon>
    </lineage>
</organism>
<accession>A0ABD0NT16</accession>
<feature type="compositionally biased region" description="Basic residues" evidence="1">
    <location>
        <begin position="133"/>
        <end position="142"/>
    </location>
</feature>
<name>A0ABD0NT16_CIRMR</name>
<dbReference type="EMBL" id="JAMKFB020000020">
    <property type="protein sequence ID" value="KAL0164091.1"/>
    <property type="molecule type" value="Genomic_DNA"/>
</dbReference>
<feature type="non-terminal residue" evidence="2">
    <location>
        <position position="1"/>
    </location>
</feature>
<dbReference type="Proteomes" id="UP001529510">
    <property type="component" value="Unassembled WGS sequence"/>
</dbReference>
<comment type="caution">
    <text evidence="2">The sequence shown here is derived from an EMBL/GenBank/DDBJ whole genome shotgun (WGS) entry which is preliminary data.</text>
</comment>